<dbReference type="AlphaFoldDB" id="A0A0A0V1J1"/>
<feature type="coiled-coil region" evidence="1">
    <location>
        <begin position="835"/>
        <end position="1021"/>
    </location>
</feature>
<feature type="coiled-coil region" evidence="1">
    <location>
        <begin position="575"/>
        <end position="792"/>
    </location>
</feature>
<evidence type="ECO:0000256" key="1">
    <source>
        <dbReference type="SAM" id="Coils"/>
    </source>
</evidence>
<dbReference type="PANTHER" id="PTHR46918:SF1">
    <property type="entry name" value="SYNAPTONEMAL COMPLEX PROTEIN 1"/>
    <property type="match status" value="1"/>
</dbReference>
<feature type="coiled-coil region" evidence="1">
    <location>
        <begin position="353"/>
        <end position="380"/>
    </location>
</feature>
<sequence>MKTSFLKGFFNSKDNSKSNYSIHNVDLDDSDDAVLSHENFFQKNNSPKEHDIKSNKSDDIFHKKFNIYSLNESISSINSDIKSPISNEFNFSKNKNLYSHNEHENMSKTKNCLQFTAPSPLSLLKTPTKEIKLNQLDTNYKNCLIKGLGSPTILSKGFINRNHEQIQCLKDNKIKKSPVPWRLQFSPKKVSGNSIVNNQFENNIKNDLIDINEDLNDKNNNFEKFNETTNHHNYEEANDISKYTNETFEEIKNALVENSTDYNDLSFCEIPKESENSQIKVLHIKLKIEAEKIQKWKENLEKQLSSKNQKLKESEKIIESLRASNLDFQMQQENISLNYQMELDCRSEVSKKIENSRNLCQILKQKIENIEKINQNHIKESTNLKTIQNKTLTITDNILEDIKCYSEMQLIFADNISQKVFSKNEEIKILNDSISDLQKRHESEITNFNNELESNRNELIITKQKLDVLIEENITKENALIEQKNKSLQLQKEIENRLDDILKLEISIKLGEENNYNLRSDIEIKNREVTNLKEMLTLMEESHLKVKESMSLEIESINVKFKTNIELNENLKAINLKNSEEIESLNLMIENLKEEFCSKMQIKDNSIGNLTNSIIEKENNISNLENLIKSKNERLNDLESEITKLKLENETISKNNLILKSSNTDLREETESQILEINKLSNNLTENKIQIENLNDIIKNLDSQNGNLKDSIQKLIEENQTINNEYSTIQKNLIEIQNKNEELEISIINSNAQENNIVREQNSNIKDLQEKLIILQNENDEMKLRIEYVEKEKENSRNFLSSLSDENNVLSKTVEEFKALLVSQDKDLQIAISQKNELVKNQKIAEDKIKNFEKHTFEFENIVSENKFKITSLETFVDDLSKEKHNILKSREDLRKELMFTLEQCKNEHEIVEKKKNKEIENLKNLVNSLTLDSQNVTNKSKNKLSEITSKLNNQKEEIEKLKSDLQKARVEKDQTKKLLDKANLSINDLSEKLVSVENVVEELENSKINLKAQAAKGDNKVAIMAKEIAEKDSIISKLSVIEMDYTNLKSKLLSNSPPVCTQIPEYIQLASLATPKSQKLSTKLENFNELTNICSNTSQKTSKGILRQPGSASKRRKVLFDENDLVQTKLDISDNDSVHSDGVDIDLENIDCVNKESISIIDNYKHNIIVATTPKKPSLVCKLNLTDSKNNGRLTNVRKTPSKVSSKLSDKRKKDKENWFDSDNFFGFGLEA</sequence>
<dbReference type="OrthoDB" id="10064612at2759"/>
<protein>
    <submittedName>
        <fullName evidence="3">Transverse filament protein SYCP-1</fullName>
    </submittedName>
</protein>
<proteinExistence type="evidence at transcript level"/>
<feature type="region of interest" description="Disordered" evidence="2">
    <location>
        <begin position="1193"/>
        <end position="1213"/>
    </location>
</feature>
<keyword evidence="1" id="KW-0175">Coiled coil</keyword>
<reference evidence="3" key="1">
    <citation type="journal article" date="2014" name="Proc. Natl. Acad. Sci. U.S.A.">
        <title>Synaptonemal complex extension from clustered telomeres mediates full-length chromosome pairing in Schmidtea mediterranea.</title>
        <authorList>
            <person name="Xiang Y."/>
            <person name="Miller D.E."/>
            <person name="Ross E.J."/>
            <person name="Sanchez Alvarado A."/>
            <person name="Hawley R.S."/>
        </authorList>
    </citation>
    <scope>NUCLEOTIDE SEQUENCE</scope>
</reference>
<feature type="coiled-coil region" evidence="1">
    <location>
        <begin position="438"/>
        <end position="491"/>
    </location>
</feature>
<dbReference type="GO" id="GO:0000711">
    <property type="term" value="P:meiotic DNA repair synthesis"/>
    <property type="evidence" value="ECO:0007669"/>
    <property type="project" value="TreeGrafter"/>
</dbReference>
<feature type="coiled-coil region" evidence="1">
    <location>
        <begin position="290"/>
        <end position="324"/>
    </location>
</feature>
<dbReference type="PANTHER" id="PTHR46918">
    <property type="entry name" value="SYNAPTONEMAL COMPLEX PROTEIN 1"/>
    <property type="match status" value="1"/>
</dbReference>
<name>A0A0A0V1J1_SCHMD</name>
<dbReference type="InterPro" id="IPR008827">
    <property type="entry name" value="SYCP1"/>
</dbReference>
<evidence type="ECO:0000256" key="2">
    <source>
        <dbReference type="SAM" id="MobiDB-lite"/>
    </source>
</evidence>
<accession>A0A0A0V1J1</accession>
<dbReference type="GO" id="GO:0001673">
    <property type="term" value="C:male germ cell nucleus"/>
    <property type="evidence" value="ECO:0007669"/>
    <property type="project" value="TreeGrafter"/>
</dbReference>
<dbReference type="GO" id="GO:0003690">
    <property type="term" value="F:double-stranded DNA binding"/>
    <property type="evidence" value="ECO:0007669"/>
    <property type="project" value="TreeGrafter"/>
</dbReference>
<organism evidence="3">
    <name type="scientific">Schmidtea mediterranea</name>
    <name type="common">Freshwater planarian flatworm</name>
    <dbReference type="NCBI Taxonomy" id="79327"/>
    <lineage>
        <taxon>Eukaryota</taxon>
        <taxon>Metazoa</taxon>
        <taxon>Spiralia</taxon>
        <taxon>Lophotrochozoa</taxon>
        <taxon>Platyhelminthes</taxon>
        <taxon>Rhabditophora</taxon>
        <taxon>Seriata</taxon>
        <taxon>Tricladida</taxon>
        <taxon>Continenticola</taxon>
        <taxon>Geoplanoidea</taxon>
        <taxon>Dugesiidae</taxon>
        <taxon>Schmidtea</taxon>
    </lineage>
</organism>
<dbReference type="GO" id="GO:0051026">
    <property type="term" value="P:chiasma assembly"/>
    <property type="evidence" value="ECO:0007669"/>
    <property type="project" value="TreeGrafter"/>
</dbReference>
<dbReference type="GO" id="GO:0000802">
    <property type="term" value="C:transverse filament"/>
    <property type="evidence" value="ECO:0007669"/>
    <property type="project" value="TreeGrafter"/>
</dbReference>
<dbReference type="GO" id="GO:0051878">
    <property type="term" value="P:lateral element assembly"/>
    <property type="evidence" value="ECO:0007669"/>
    <property type="project" value="TreeGrafter"/>
</dbReference>
<evidence type="ECO:0000313" key="3">
    <source>
        <dbReference type="EMBL" id="AIW60887.1"/>
    </source>
</evidence>
<dbReference type="EMBL" id="KM487299">
    <property type="protein sequence ID" value="AIW60887.1"/>
    <property type="molecule type" value="mRNA"/>
</dbReference>
<dbReference type="GO" id="GO:0000801">
    <property type="term" value="C:central element"/>
    <property type="evidence" value="ECO:0007669"/>
    <property type="project" value="TreeGrafter"/>
</dbReference>